<reference evidence="1" key="1">
    <citation type="submission" date="2019-08" db="EMBL/GenBank/DDBJ databases">
        <authorList>
            <person name="Kucharzyk K."/>
            <person name="Murdoch R.W."/>
            <person name="Higgins S."/>
            <person name="Loffler F."/>
        </authorList>
    </citation>
    <scope>NUCLEOTIDE SEQUENCE</scope>
</reference>
<name>A0A644YKY4_9ZZZZ</name>
<gene>
    <name evidence="1" type="ORF">SDC9_75785</name>
</gene>
<comment type="caution">
    <text evidence="1">The sequence shown here is derived from an EMBL/GenBank/DDBJ whole genome shotgun (WGS) entry which is preliminary data.</text>
</comment>
<dbReference type="EMBL" id="VSSQ01005461">
    <property type="protein sequence ID" value="MPM29245.1"/>
    <property type="molecule type" value="Genomic_DNA"/>
</dbReference>
<proteinExistence type="predicted"/>
<accession>A0A644YKY4</accession>
<sequence>MRPAFQPLRTTRQPQAEVVDMRVDAAQLQIKRTLVDDIDIEAGQVRQHLRQHHLGADPGHFQPEIHAVLGRARRIHHLDHAVGPAHLIERDQVVDRLERRVLLLVGVRVLDAALRTVQTFGDLDEAVVPAAGGFFNISRDPLSVQFGQLLAVRHLQSDM</sequence>
<organism evidence="1">
    <name type="scientific">bioreactor metagenome</name>
    <dbReference type="NCBI Taxonomy" id="1076179"/>
    <lineage>
        <taxon>unclassified sequences</taxon>
        <taxon>metagenomes</taxon>
        <taxon>ecological metagenomes</taxon>
    </lineage>
</organism>
<evidence type="ECO:0000313" key="1">
    <source>
        <dbReference type="EMBL" id="MPM29245.1"/>
    </source>
</evidence>
<dbReference type="AlphaFoldDB" id="A0A644YKY4"/>
<protein>
    <submittedName>
        <fullName evidence="1">Uncharacterized protein</fullName>
    </submittedName>
</protein>